<sequence length="169" mass="16848">MIDSTSPIGRAMVLAALSGSKIALGPAFLAASRRRSSASGWIAAALGEMALDKLGVFPPRYRPMLLVPHAVSGALVARESMKGSGADATAVAIAGAAVAAGVACAAPIVRMALSRGLGVPDPLLGLLEDYAAVSMGSRATGLTMDQVADSARTAIGQVGDRVMATASSK</sequence>
<feature type="transmembrane region" description="Helical" evidence="1">
    <location>
        <begin position="88"/>
        <end position="109"/>
    </location>
</feature>
<proteinExistence type="predicted"/>
<evidence type="ECO:0000256" key="1">
    <source>
        <dbReference type="SAM" id="Phobius"/>
    </source>
</evidence>
<name>A0A518H7E5_9BACT</name>
<reference evidence="2 3" key="1">
    <citation type="submission" date="2019-02" db="EMBL/GenBank/DDBJ databases">
        <title>Deep-cultivation of Planctomycetes and their phenomic and genomic characterization uncovers novel biology.</title>
        <authorList>
            <person name="Wiegand S."/>
            <person name="Jogler M."/>
            <person name="Boedeker C."/>
            <person name="Pinto D."/>
            <person name="Vollmers J."/>
            <person name="Rivas-Marin E."/>
            <person name="Kohn T."/>
            <person name="Peeters S.H."/>
            <person name="Heuer A."/>
            <person name="Rast P."/>
            <person name="Oberbeckmann S."/>
            <person name="Bunk B."/>
            <person name="Jeske O."/>
            <person name="Meyerdierks A."/>
            <person name="Storesund J.E."/>
            <person name="Kallscheuer N."/>
            <person name="Luecker S."/>
            <person name="Lage O.M."/>
            <person name="Pohl T."/>
            <person name="Merkel B.J."/>
            <person name="Hornburger P."/>
            <person name="Mueller R.-W."/>
            <person name="Bruemmer F."/>
            <person name="Labrenz M."/>
            <person name="Spormann A.M."/>
            <person name="Op den Camp H."/>
            <person name="Overmann J."/>
            <person name="Amann R."/>
            <person name="Jetten M.S.M."/>
            <person name="Mascher T."/>
            <person name="Medema M.H."/>
            <person name="Devos D.P."/>
            <person name="Kaster A.-K."/>
            <person name="Ovreas L."/>
            <person name="Rohde M."/>
            <person name="Galperin M.Y."/>
            <person name="Jogler C."/>
        </authorList>
    </citation>
    <scope>NUCLEOTIDE SEQUENCE [LARGE SCALE GENOMIC DNA]</scope>
    <source>
        <strain evidence="2 3">ElP</strain>
    </source>
</reference>
<accession>A0A518H7E5</accession>
<keyword evidence="1" id="KW-0472">Membrane</keyword>
<dbReference type="EMBL" id="CP036426">
    <property type="protein sequence ID" value="QDV36686.1"/>
    <property type="molecule type" value="Genomic_DNA"/>
</dbReference>
<dbReference type="KEGG" id="tpla:ElP_46150"/>
<dbReference type="RefSeq" id="WP_145273345.1">
    <property type="nucleotide sequence ID" value="NZ_CP036426.1"/>
</dbReference>
<dbReference type="OrthoDB" id="280216at2"/>
<gene>
    <name evidence="2" type="ORF">ElP_46150</name>
</gene>
<dbReference type="Proteomes" id="UP000317835">
    <property type="component" value="Chromosome"/>
</dbReference>
<organism evidence="2 3">
    <name type="scientific">Tautonia plasticadhaerens</name>
    <dbReference type="NCBI Taxonomy" id="2527974"/>
    <lineage>
        <taxon>Bacteria</taxon>
        <taxon>Pseudomonadati</taxon>
        <taxon>Planctomycetota</taxon>
        <taxon>Planctomycetia</taxon>
        <taxon>Isosphaerales</taxon>
        <taxon>Isosphaeraceae</taxon>
        <taxon>Tautonia</taxon>
    </lineage>
</organism>
<evidence type="ECO:0008006" key="4">
    <source>
        <dbReference type="Google" id="ProtNLM"/>
    </source>
</evidence>
<feature type="transmembrane region" description="Helical" evidence="1">
    <location>
        <begin position="12"/>
        <end position="31"/>
    </location>
</feature>
<keyword evidence="3" id="KW-1185">Reference proteome</keyword>
<keyword evidence="1" id="KW-1133">Transmembrane helix</keyword>
<evidence type="ECO:0000313" key="3">
    <source>
        <dbReference type="Proteomes" id="UP000317835"/>
    </source>
</evidence>
<keyword evidence="1" id="KW-0812">Transmembrane</keyword>
<dbReference type="AlphaFoldDB" id="A0A518H7E5"/>
<protein>
    <recommendedName>
        <fullName evidence="4">DUF4126 domain-containing protein</fullName>
    </recommendedName>
</protein>
<evidence type="ECO:0000313" key="2">
    <source>
        <dbReference type="EMBL" id="QDV36686.1"/>
    </source>
</evidence>